<keyword evidence="3" id="KW-1185">Reference proteome</keyword>
<keyword evidence="1" id="KW-1133">Transmembrane helix</keyword>
<organism evidence="2 3">
    <name type="scientific">Rhizopogon vinicolor AM-OR11-026</name>
    <dbReference type="NCBI Taxonomy" id="1314800"/>
    <lineage>
        <taxon>Eukaryota</taxon>
        <taxon>Fungi</taxon>
        <taxon>Dikarya</taxon>
        <taxon>Basidiomycota</taxon>
        <taxon>Agaricomycotina</taxon>
        <taxon>Agaricomycetes</taxon>
        <taxon>Agaricomycetidae</taxon>
        <taxon>Boletales</taxon>
        <taxon>Suillineae</taxon>
        <taxon>Rhizopogonaceae</taxon>
        <taxon>Rhizopogon</taxon>
    </lineage>
</organism>
<name>A0A1B7MD10_9AGAM</name>
<keyword evidence="1" id="KW-0472">Membrane</keyword>
<sequence length="66" mass="7500">MHIQLAFTSSASLLTSLPSFLWFYYLYHSESISKKYYCDSSSQLRAMTNLSLPDAMQDPVLASIQT</sequence>
<dbReference type="AlphaFoldDB" id="A0A1B7MD10"/>
<accession>A0A1B7MD10</accession>
<dbReference type="EMBL" id="KV450400">
    <property type="protein sequence ID" value="OAX30489.1"/>
    <property type="molecule type" value="Genomic_DNA"/>
</dbReference>
<evidence type="ECO:0000313" key="2">
    <source>
        <dbReference type="EMBL" id="OAX30489.1"/>
    </source>
</evidence>
<dbReference type="InParanoid" id="A0A1B7MD10"/>
<feature type="transmembrane region" description="Helical" evidence="1">
    <location>
        <begin position="6"/>
        <end position="27"/>
    </location>
</feature>
<reference evidence="2 3" key="1">
    <citation type="submission" date="2016-06" db="EMBL/GenBank/DDBJ databases">
        <title>Comparative genomics of the ectomycorrhizal sister species Rhizopogon vinicolor and Rhizopogon vesiculosus (Basidiomycota: Boletales) reveals a divergence of the mating type B locus.</title>
        <authorList>
            <consortium name="DOE Joint Genome Institute"/>
            <person name="Mujic A.B."/>
            <person name="Kuo A."/>
            <person name="Tritt A."/>
            <person name="Lipzen A."/>
            <person name="Chen C."/>
            <person name="Johnson J."/>
            <person name="Sharma A."/>
            <person name="Barry K."/>
            <person name="Grigoriev I.V."/>
            <person name="Spatafora J.W."/>
        </authorList>
    </citation>
    <scope>NUCLEOTIDE SEQUENCE [LARGE SCALE GENOMIC DNA]</scope>
    <source>
        <strain evidence="2 3">AM-OR11-026</strain>
    </source>
</reference>
<proteinExistence type="predicted"/>
<protein>
    <submittedName>
        <fullName evidence="2">Uncharacterized protein</fullName>
    </submittedName>
</protein>
<keyword evidence="1" id="KW-0812">Transmembrane</keyword>
<evidence type="ECO:0000256" key="1">
    <source>
        <dbReference type="SAM" id="Phobius"/>
    </source>
</evidence>
<evidence type="ECO:0000313" key="3">
    <source>
        <dbReference type="Proteomes" id="UP000092154"/>
    </source>
</evidence>
<gene>
    <name evidence="2" type="ORF">K503DRAFT_807204</name>
</gene>
<dbReference type="Proteomes" id="UP000092154">
    <property type="component" value="Unassembled WGS sequence"/>
</dbReference>